<feature type="signal peptide" evidence="4">
    <location>
        <begin position="1"/>
        <end position="19"/>
    </location>
</feature>
<name>A0AAD9TPP6_9ROSI</name>
<dbReference type="Gene3D" id="1.20.140.40">
    <property type="entry name" value="Invertase/pectin methylesterase inhibitor family protein"/>
    <property type="match status" value="1"/>
</dbReference>
<keyword evidence="1 4" id="KW-0732">Signal</keyword>
<dbReference type="PANTHER" id="PTHR36710:SF18">
    <property type="entry name" value="PECTINESTERASE INHIBITOR 5-RELATED"/>
    <property type="match status" value="1"/>
</dbReference>
<evidence type="ECO:0000256" key="1">
    <source>
        <dbReference type="ARBA" id="ARBA00022729"/>
    </source>
</evidence>
<dbReference type="EMBL" id="JANJYI010000008">
    <property type="protein sequence ID" value="KAK2639935.1"/>
    <property type="molecule type" value="Genomic_DNA"/>
</dbReference>
<dbReference type="Proteomes" id="UP001280121">
    <property type="component" value="Unassembled WGS sequence"/>
</dbReference>
<dbReference type="InterPro" id="IPR052421">
    <property type="entry name" value="PCW_Enzyme_Inhibitor"/>
</dbReference>
<keyword evidence="6" id="KW-1185">Reference proteome</keyword>
<protein>
    <recommendedName>
        <fullName evidence="7">Pectinesterase inhibitor domain-containing protein</fullName>
    </recommendedName>
</protein>
<comment type="similarity">
    <text evidence="3">Belongs to the PMEI family.</text>
</comment>
<accession>A0AAD9TPP6</accession>
<dbReference type="GO" id="GO:0004857">
    <property type="term" value="F:enzyme inhibitor activity"/>
    <property type="evidence" value="ECO:0007669"/>
    <property type="project" value="InterPro"/>
</dbReference>
<evidence type="ECO:0008006" key="7">
    <source>
        <dbReference type="Google" id="ProtNLM"/>
    </source>
</evidence>
<dbReference type="InterPro" id="IPR006501">
    <property type="entry name" value="Pectinesterase_inhib_dom"/>
</dbReference>
<evidence type="ECO:0000313" key="6">
    <source>
        <dbReference type="Proteomes" id="UP001280121"/>
    </source>
</evidence>
<dbReference type="AlphaFoldDB" id="A0AAD9TPP6"/>
<comment type="caution">
    <text evidence="5">The sequence shown here is derived from an EMBL/GenBank/DDBJ whole genome shotgun (WGS) entry which is preliminary data.</text>
</comment>
<dbReference type="NCBIfam" id="TIGR01614">
    <property type="entry name" value="PME_inhib"/>
    <property type="match status" value="1"/>
</dbReference>
<keyword evidence="2" id="KW-1015">Disulfide bond</keyword>
<reference evidence="5" key="1">
    <citation type="journal article" date="2023" name="Plant J.">
        <title>Genome sequences and population genomics provide insights into the demographic history, inbreeding, and mutation load of two 'living fossil' tree species of Dipteronia.</title>
        <authorList>
            <person name="Feng Y."/>
            <person name="Comes H.P."/>
            <person name="Chen J."/>
            <person name="Zhu S."/>
            <person name="Lu R."/>
            <person name="Zhang X."/>
            <person name="Li P."/>
            <person name="Qiu J."/>
            <person name="Olsen K.M."/>
            <person name="Qiu Y."/>
        </authorList>
    </citation>
    <scope>NUCLEOTIDE SEQUENCE</scope>
    <source>
        <strain evidence="5">KIB01</strain>
    </source>
</reference>
<evidence type="ECO:0000313" key="5">
    <source>
        <dbReference type="EMBL" id="KAK2639935.1"/>
    </source>
</evidence>
<dbReference type="InterPro" id="IPR035513">
    <property type="entry name" value="Invertase/methylesterase_inhib"/>
</dbReference>
<organism evidence="5 6">
    <name type="scientific">Dipteronia dyeriana</name>
    <dbReference type="NCBI Taxonomy" id="168575"/>
    <lineage>
        <taxon>Eukaryota</taxon>
        <taxon>Viridiplantae</taxon>
        <taxon>Streptophyta</taxon>
        <taxon>Embryophyta</taxon>
        <taxon>Tracheophyta</taxon>
        <taxon>Spermatophyta</taxon>
        <taxon>Magnoliopsida</taxon>
        <taxon>eudicotyledons</taxon>
        <taxon>Gunneridae</taxon>
        <taxon>Pentapetalae</taxon>
        <taxon>rosids</taxon>
        <taxon>malvids</taxon>
        <taxon>Sapindales</taxon>
        <taxon>Sapindaceae</taxon>
        <taxon>Hippocastanoideae</taxon>
        <taxon>Acereae</taxon>
        <taxon>Dipteronia</taxon>
    </lineage>
</organism>
<evidence type="ECO:0000256" key="2">
    <source>
        <dbReference type="ARBA" id="ARBA00023157"/>
    </source>
</evidence>
<sequence>MASFSLISFAAILLLSSSAIYPSGIPEEILKTICSVGHSGTSCMSILKSDPRTASADHPQLSLISIALAMKQADLNIKSFTEIAANSTDPQITRRCSPCIGIYKDIDSLVQEAQHKSELKHYADISEVFDASLHLAYKSAALCSINSIALDQLRFESSSSHSLKITFCNTAMN</sequence>
<evidence type="ECO:0000256" key="3">
    <source>
        <dbReference type="ARBA" id="ARBA00038471"/>
    </source>
</evidence>
<dbReference type="SUPFAM" id="SSF101148">
    <property type="entry name" value="Plant invertase/pectin methylesterase inhibitor"/>
    <property type="match status" value="1"/>
</dbReference>
<dbReference type="PANTHER" id="PTHR36710">
    <property type="entry name" value="PECTINESTERASE INHIBITOR-LIKE"/>
    <property type="match status" value="1"/>
</dbReference>
<evidence type="ECO:0000256" key="4">
    <source>
        <dbReference type="SAM" id="SignalP"/>
    </source>
</evidence>
<gene>
    <name evidence="5" type="ORF">Ddye_027730</name>
</gene>
<proteinExistence type="inferred from homology"/>
<feature type="chain" id="PRO_5042136916" description="Pectinesterase inhibitor domain-containing protein" evidence="4">
    <location>
        <begin position="20"/>
        <end position="173"/>
    </location>
</feature>